<name>A0A6A1W0V3_9ROSI</name>
<evidence type="ECO:0000256" key="8">
    <source>
        <dbReference type="ARBA" id="ARBA00023306"/>
    </source>
</evidence>
<keyword evidence="9" id="KW-0137">Centromere</keyword>
<reference evidence="12 14" key="2">
    <citation type="journal article" date="2019" name="Plant Biotechnol. J.">
        <title>The red bayberry genome and genetic basis of sex determination.</title>
        <authorList>
            <person name="Jia H.M."/>
            <person name="Jia H.J."/>
            <person name="Cai Q.L."/>
            <person name="Wang Y."/>
            <person name="Zhao H.B."/>
            <person name="Yang W.F."/>
            <person name="Wang G.Y."/>
            <person name="Li Y.H."/>
            <person name="Zhan D.L."/>
            <person name="Shen Y.T."/>
            <person name="Niu Q.F."/>
            <person name="Chang L."/>
            <person name="Qiu J."/>
            <person name="Zhao L."/>
            <person name="Xie H.B."/>
            <person name="Fu W.Y."/>
            <person name="Jin J."/>
            <person name="Li X.W."/>
            <person name="Jiao Y."/>
            <person name="Zhou C.C."/>
            <person name="Tu T."/>
            <person name="Chai C.Y."/>
            <person name="Gao J.L."/>
            <person name="Fan L.J."/>
            <person name="van de Weg E."/>
            <person name="Wang J.Y."/>
            <person name="Gao Z.S."/>
        </authorList>
    </citation>
    <scope>NUCLEOTIDE SEQUENCE [LARGE SCALE GENOMIC DNA]</scope>
    <source>
        <tissue evidence="12">Leaves</tissue>
    </source>
</reference>
<sequence>MESSESEAIFESLNLNPQLFINETLNTVDDLVDDAFRFFQEQASTLFNAHATDRSDDLTKGIATVRSVAQSVLDKRLSMWEKYCLHHCFALPQGFSLPQSDIESSGGGLISQEASYDPDLDAQLESLRNKLTVVARESAVLNRELQALEKQCASSNRCAGFANEALQLIDTNSAHDLFQEMMRTASELRTKMVKLKTGKSVGTEDTKAERTYNPNRDFSLVDNKEKHSSFAGLSNAKLDELKEFLADLKTT</sequence>
<evidence type="ECO:0000313" key="14">
    <source>
        <dbReference type="Proteomes" id="UP000516437"/>
    </source>
</evidence>
<evidence type="ECO:0000256" key="7">
    <source>
        <dbReference type="ARBA" id="ARBA00023054"/>
    </source>
</evidence>
<keyword evidence="8" id="KW-0131">Cell cycle</keyword>
<evidence type="ECO:0000256" key="1">
    <source>
        <dbReference type="ARBA" id="ARBA00004629"/>
    </source>
</evidence>
<dbReference type="GO" id="GO:0051301">
    <property type="term" value="P:cell division"/>
    <property type="evidence" value="ECO:0007669"/>
    <property type="project" value="UniProtKB-KW"/>
</dbReference>
<dbReference type="PANTHER" id="PTHR14527:SF2">
    <property type="entry name" value="PROTEIN MIS12 HOMOLOG"/>
    <property type="match status" value="1"/>
</dbReference>
<evidence type="ECO:0008006" key="15">
    <source>
        <dbReference type="Google" id="ProtNLM"/>
    </source>
</evidence>
<dbReference type="AlphaFoldDB" id="A0A6A1W0V3"/>
<comment type="subcellular location">
    <subcellularLocation>
        <location evidence="1">Chromosome</location>
        <location evidence="1">Centromere</location>
        <location evidence="1">Kinetochore</location>
    </subcellularLocation>
</comment>
<dbReference type="Pfam" id="PF05859">
    <property type="entry name" value="Mis12"/>
    <property type="match status" value="1"/>
</dbReference>
<dbReference type="EMBL" id="RXIC02000021">
    <property type="protein sequence ID" value="KAB1218907.1"/>
    <property type="molecule type" value="Genomic_DNA"/>
</dbReference>
<gene>
    <name evidence="13" type="ORF">CJ030_MR3G018216</name>
    <name evidence="12" type="ORF">CJ030_MR3G018249</name>
    <name evidence="11" type="ORF">CJ030_MR5G009784</name>
</gene>
<evidence type="ECO:0000256" key="10">
    <source>
        <dbReference type="SAM" id="Coils"/>
    </source>
</evidence>
<dbReference type="GO" id="GO:0005634">
    <property type="term" value="C:nucleus"/>
    <property type="evidence" value="ECO:0007669"/>
    <property type="project" value="InterPro"/>
</dbReference>
<proteinExistence type="inferred from homology"/>
<evidence type="ECO:0000256" key="2">
    <source>
        <dbReference type="ARBA" id="ARBA00008643"/>
    </source>
</evidence>
<dbReference type="Proteomes" id="UP000516437">
    <property type="component" value="Chromosome 5"/>
</dbReference>
<dbReference type="PANTHER" id="PTHR14527">
    <property type="entry name" value="PROTEIN MIS12 HOMOLOG"/>
    <property type="match status" value="1"/>
</dbReference>
<keyword evidence="5" id="KW-0498">Mitosis</keyword>
<evidence type="ECO:0000256" key="4">
    <source>
        <dbReference type="ARBA" id="ARBA00022618"/>
    </source>
</evidence>
<keyword evidence="6" id="KW-0995">Kinetochore</keyword>
<reference evidence="12" key="3">
    <citation type="submission" date="2019-09" db="EMBL/GenBank/DDBJ databases">
        <authorList>
            <person name="Gao Z."/>
        </authorList>
    </citation>
    <scope>NUCLEOTIDE SEQUENCE</scope>
    <source>
        <tissue evidence="12">Leaves</tissue>
    </source>
</reference>
<keyword evidence="14" id="KW-1185">Reference proteome</keyword>
<keyword evidence="7 10" id="KW-0175">Coiled coil</keyword>
<dbReference type="Proteomes" id="UP000516437">
    <property type="component" value="Chromosome 3"/>
</dbReference>
<dbReference type="OrthoDB" id="1884855at2759"/>
<evidence type="ECO:0000313" key="11">
    <source>
        <dbReference type="EMBL" id="KAB1212742.1"/>
    </source>
</evidence>
<protein>
    <recommendedName>
        <fullName evidence="15">Protein MIS12 homolog</fullName>
    </recommendedName>
</protein>
<comment type="caution">
    <text evidence="12">The sequence shown here is derived from an EMBL/GenBank/DDBJ whole genome shotgun (WGS) entry which is preliminary data.</text>
</comment>
<dbReference type="GO" id="GO:0051382">
    <property type="term" value="P:kinetochore assembly"/>
    <property type="evidence" value="ECO:0007669"/>
    <property type="project" value="TreeGrafter"/>
</dbReference>
<dbReference type="GO" id="GO:0000444">
    <property type="term" value="C:MIS12/MIND type complex"/>
    <property type="evidence" value="ECO:0007669"/>
    <property type="project" value="TreeGrafter"/>
</dbReference>
<evidence type="ECO:0000313" key="12">
    <source>
        <dbReference type="EMBL" id="KAB1218874.1"/>
    </source>
</evidence>
<evidence type="ECO:0000256" key="3">
    <source>
        <dbReference type="ARBA" id="ARBA00022454"/>
    </source>
</evidence>
<evidence type="ECO:0000256" key="5">
    <source>
        <dbReference type="ARBA" id="ARBA00022776"/>
    </source>
</evidence>
<keyword evidence="3" id="KW-0158">Chromosome</keyword>
<evidence type="ECO:0000256" key="9">
    <source>
        <dbReference type="ARBA" id="ARBA00023328"/>
    </source>
</evidence>
<accession>A0A6A1W0V3</accession>
<comment type="similarity">
    <text evidence="2">Belongs to the mis12 family.</text>
</comment>
<reference evidence="12" key="1">
    <citation type="submission" date="2018-07" db="EMBL/GenBank/DDBJ databases">
        <authorList>
            <person name="Gao Z.-S."/>
            <person name="Jia H.-M."/>
            <person name="Jia H.-J."/>
            <person name="Cai Q.-L."/>
            <person name="Wang Y."/>
            <person name="Zhao H.-B."/>
        </authorList>
    </citation>
    <scope>NUCLEOTIDE SEQUENCE</scope>
    <source>
        <tissue evidence="12">Leaves</tissue>
    </source>
</reference>
<dbReference type="GO" id="GO:0000070">
    <property type="term" value="P:mitotic sister chromatid segregation"/>
    <property type="evidence" value="ECO:0007669"/>
    <property type="project" value="TreeGrafter"/>
</dbReference>
<feature type="coiled-coil region" evidence="10">
    <location>
        <begin position="124"/>
        <end position="151"/>
    </location>
</feature>
<keyword evidence="4" id="KW-0132">Cell division</keyword>
<organism evidence="12 14">
    <name type="scientific">Morella rubra</name>
    <name type="common">Chinese bayberry</name>
    <dbReference type="NCBI Taxonomy" id="262757"/>
    <lineage>
        <taxon>Eukaryota</taxon>
        <taxon>Viridiplantae</taxon>
        <taxon>Streptophyta</taxon>
        <taxon>Embryophyta</taxon>
        <taxon>Tracheophyta</taxon>
        <taxon>Spermatophyta</taxon>
        <taxon>Magnoliopsida</taxon>
        <taxon>eudicotyledons</taxon>
        <taxon>Gunneridae</taxon>
        <taxon>Pentapetalae</taxon>
        <taxon>rosids</taxon>
        <taxon>fabids</taxon>
        <taxon>Fagales</taxon>
        <taxon>Myricaceae</taxon>
        <taxon>Morella</taxon>
    </lineage>
</organism>
<dbReference type="InterPro" id="IPR008685">
    <property type="entry name" value="Centromere_Mis12"/>
</dbReference>
<evidence type="ECO:0000256" key="6">
    <source>
        <dbReference type="ARBA" id="ARBA00022838"/>
    </source>
</evidence>
<evidence type="ECO:0000313" key="13">
    <source>
        <dbReference type="EMBL" id="KAB1218907.1"/>
    </source>
</evidence>
<dbReference type="EMBL" id="RXIC02000023">
    <property type="protein sequence ID" value="KAB1212742.1"/>
    <property type="molecule type" value="Genomic_DNA"/>
</dbReference>
<dbReference type="EMBL" id="RXIC02000021">
    <property type="protein sequence ID" value="KAB1218874.1"/>
    <property type="molecule type" value="Genomic_DNA"/>
</dbReference>